<reference evidence="11 12" key="1">
    <citation type="journal article" date="2013" name="Curr. Biol.">
        <title>The Genome of the Foraminiferan Reticulomyxa filosa.</title>
        <authorList>
            <person name="Glockner G."/>
            <person name="Hulsmann N."/>
            <person name="Schleicher M."/>
            <person name="Noegel A.A."/>
            <person name="Eichinger L."/>
            <person name="Gallinger C."/>
            <person name="Pawlowski J."/>
            <person name="Sierra R."/>
            <person name="Euteneuer U."/>
            <person name="Pillet L."/>
            <person name="Moustafa A."/>
            <person name="Platzer M."/>
            <person name="Groth M."/>
            <person name="Szafranski K."/>
            <person name="Schliwa M."/>
        </authorList>
    </citation>
    <scope>NUCLEOTIDE SEQUENCE [LARGE SCALE GENOMIC DNA]</scope>
</reference>
<comment type="similarity">
    <text evidence="2">Belongs to the flagellar radial spoke RSP3 family.</text>
</comment>
<keyword evidence="10" id="KW-0472">Membrane</keyword>
<dbReference type="GO" id="GO:0005929">
    <property type="term" value="C:cilium"/>
    <property type="evidence" value="ECO:0007669"/>
    <property type="project" value="TreeGrafter"/>
</dbReference>
<dbReference type="EMBL" id="ASPP01010834">
    <property type="protein sequence ID" value="ETO22318.1"/>
    <property type="molecule type" value="Genomic_DNA"/>
</dbReference>
<evidence type="ECO:0000256" key="7">
    <source>
        <dbReference type="ARBA" id="ARBA00023212"/>
    </source>
</evidence>
<keyword evidence="10" id="KW-1133">Transmembrane helix</keyword>
<comment type="caution">
    <text evidence="11">The sequence shown here is derived from an EMBL/GenBank/DDBJ whole genome shotgun (WGS) entry which is preliminary data.</text>
</comment>
<dbReference type="Pfam" id="PF06098">
    <property type="entry name" value="Radial_spoke_3"/>
    <property type="match status" value="1"/>
</dbReference>
<evidence type="ECO:0000256" key="3">
    <source>
        <dbReference type="ARBA" id="ARBA00022490"/>
    </source>
</evidence>
<evidence type="ECO:0000256" key="1">
    <source>
        <dbReference type="ARBA" id="ARBA00004611"/>
    </source>
</evidence>
<feature type="transmembrane region" description="Helical" evidence="10">
    <location>
        <begin position="243"/>
        <end position="267"/>
    </location>
</feature>
<comment type="subcellular location">
    <subcellularLocation>
        <location evidence="1">Cytoplasm</location>
        <location evidence="1">Cytoskeleton</location>
        <location evidence="1">Flagellum axoneme</location>
    </subcellularLocation>
</comment>
<proteinExistence type="inferred from homology"/>
<feature type="region of interest" description="Disordered" evidence="9">
    <location>
        <begin position="317"/>
        <end position="336"/>
    </location>
</feature>
<keyword evidence="6" id="KW-0969">Cilium</keyword>
<evidence type="ECO:0000256" key="10">
    <source>
        <dbReference type="SAM" id="Phobius"/>
    </source>
</evidence>
<evidence type="ECO:0000256" key="5">
    <source>
        <dbReference type="ARBA" id="ARBA00022846"/>
    </source>
</evidence>
<evidence type="ECO:0000256" key="2">
    <source>
        <dbReference type="ARBA" id="ARBA00006737"/>
    </source>
</evidence>
<organism evidence="11 12">
    <name type="scientific">Reticulomyxa filosa</name>
    <dbReference type="NCBI Taxonomy" id="46433"/>
    <lineage>
        <taxon>Eukaryota</taxon>
        <taxon>Sar</taxon>
        <taxon>Rhizaria</taxon>
        <taxon>Retaria</taxon>
        <taxon>Foraminifera</taxon>
        <taxon>Monothalamids</taxon>
        <taxon>Reticulomyxidae</taxon>
        <taxon>Reticulomyxa</taxon>
    </lineage>
</organism>
<dbReference type="OrthoDB" id="313308at2759"/>
<dbReference type="Proteomes" id="UP000023152">
    <property type="component" value="Unassembled WGS sequence"/>
</dbReference>
<evidence type="ECO:0000256" key="6">
    <source>
        <dbReference type="ARBA" id="ARBA00023069"/>
    </source>
</evidence>
<evidence type="ECO:0000256" key="8">
    <source>
        <dbReference type="ARBA" id="ARBA00023273"/>
    </source>
</evidence>
<keyword evidence="10" id="KW-0812">Transmembrane</keyword>
<keyword evidence="4" id="KW-0597">Phosphoprotein</keyword>
<keyword evidence="3" id="KW-0963">Cytoplasm</keyword>
<dbReference type="InterPro" id="IPR009290">
    <property type="entry name" value="Radial_spoke_3"/>
</dbReference>
<keyword evidence="5" id="KW-0282">Flagellum</keyword>
<dbReference type="AlphaFoldDB" id="X6N8U1"/>
<name>X6N8U1_RETFI</name>
<dbReference type="PANTHER" id="PTHR21648:SF0">
    <property type="entry name" value="RADIAL SPOKE HEAD PROTEIN 3 HOMOLOG"/>
    <property type="match status" value="1"/>
</dbReference>
<keyword evidence="8" id="KW-0966">Cell projection</keyword>
<dbReference type="PANTHER" id="PTHR21648">
    <property type="entry name" value="FLAGELLAR RADIAL SPOKE PROTEIN 3"/>
    <property type="match status" value="1"/>
</dbReference>
<evidence type="ECO:0000256" key="4">
    <source>
        <dbReference type="ARBA" id="ARBA00022553"/>
    </source>
</evidence>
<evidence type="ECO:0000313" key="11">
    <source>
        <dbReference type="EMBL" id="ETO22318.1"/>
    </source>
</evidence>
<keyword evidence="12" id="KW-1185">Reference proteome</keyword>
<protein>
    <submittedName>
        <fullName evidence="11">Radial spoke protein 3 containing protein</fullName>
    </submittedName>
</protein>
<sequence>MASTFNSVQEVGLVETNFNRVSKTIELATSHAMLPPPFNMIVIALTAFHSEVAVPVVTSEEELNVIASVDPDSIDPESKSLNNHTAIHIPLKQNDKNSSLLLHEDTKSELKETPTAVQDVDETSLSLFFFFKKKKICFDLFTLLIDFNDKKRSLFVPLQQTTIMDSPFDQKFAVYCQYCRHDTDSATGDINDYFELFRQYQMIDEADKALMKKLLYRQTICPNCFRPYTTESRFFRWQVIMEILSFYVFMIFIWFPLIIFLLIPALLDRIWISVKSLRISQGQGNELLTRPDIDMDHTDLEYKDTVREIIKNAKASENGANTATANETNASREETEDVMLGPNEIDEMIQEMQANFLFIKLTLLAKKTNQFFCTKTEICVKNDDIRQKKEINKRKKYISTAQIHNETYTTQEHIPIDLDEFLVEQNIYPHFTNLPLTKSVEVQADEVVPRPVTPPKVKGKTGLDMGIQVNSDELFDINTEIQPIVDVIADNVLTQSIFEVKQEILLQNLQRHKVDKIIRKINFIIENLMIKEKIRQDKITDILLSEEEKFAAHKLLIEKKIKEREKKTKLKEKLLVIGLAQVLSFNLMDDVLQSLEQCNITTKQEKKEINEILVPPLTQNTSQNISLAQISHVVLNEMIQSATFQILFEDKESTETTQSGFEDYEKSECE</sequence>
<evidence type="ECO:0000313" key="12">
    <source>
        <dbReference type="Proteomes" id="UP000023152"/>
    </source>
</evidence>
<feature type="compositionally biased region" description="Low complexity" evidence="9">
    <location>
        <begin position="317"/>
        <end position="329"/>
    </location>
</feature>
<gene>
    <name evidence="11" type="ORF">RFI_14881</name>
</gene>
<keyword evidence="7" id="KW-0206">Cytoskeleton</keyword>
<accession>X6N8U1</accession>
<evidence type="ECO:0000256" key="9">
    <source>
        <dbReference type="SAM" id="MobiDB-lite"/>
    </source>
</evidence>